<dbReference type="Pfam" id="PF00291">
    <property type="entry name" value="PALP"/>
    <property type="match status" value="1"/>
</dbReference>
<proteinExistence type="inferred from homology"/>
<evidence type="ECO:0000256" key="4">
    <source>
        <dbReference type="ARBA" id="ARBA00023239"/>
    </source>
</evidence>
<dbReference type="GO" id="GO:0004794">
    <property type="term" value="F:threonine deaminase activity"/>
    <property type="evidence" value="ECO:0007669"/>
    <property type="project" value="TreeGrafter"/>
</dbReference>
<sequence>MIDRVMTERSIGLEDVFRARARLAGRIAATPTVASPSLTARCGAPVLLKLETRQTTGSFKLRGATNALSALPREALATGVAAASTGNHGRALAHAAAQAGVRCVVCMSALVPSNKVEGIRALGAEIRIVGRSQDDAQVEVDRLVREEGFATVPPFDHADVIAGQGTLGLEIIEAVPDAELLLVPLSGGGLIGGVALAAKALRPGLRVIGVSMERGAAMHASLKAGHPVLVEELETLADSLGGGIGLDNRYTHRLAASLLDDVVLLTEDEIAAGIEHAYSAEQEIVEGAGAVGIAALLAGKVTPRGPTIALLSGRNIAMDLHRRIITGAHSCPA</sequence>
<organism evidence="6 7">
    <name type="scientific">Azospirillum oryzae</name>
    <dbReference type="NCBI Taxonomy" id="286727"/>
    <lineage>
        <taxon>Bacteria</taxon>
        <taxon>Pseudomonadati</taxon>
        <taxon>Pseudomonadota</taxon>
        <taxon>Alphaproteobacteria</taxon>
        <taxon>Rhodospirillales</taxon>
        <taxon>Azospirillaceae</taxon>
        <taxon>Azospirillum</taxon>
    </lineage>
</organism>
<evidence type="ECO:0000256" key="3">
    <source>
        <dbReference type="ARBA" id="ARBA00022898"/>
    </source>
</evidence>
<gene>
    <name evidence="6" type="ORF">SAMN02982917_0668</name>
</gene>
<dbReference type="InterPro" id="IPR036052">
    <property type="entry name" value="TrpB-like_PALP_sf"/>
</dbReference>
<dbReference type="InterPro" id="IPR001926">
    <property type="entry name" value="TrpB-like_PALP"/>
</dbReference>
<dbReference type="CDD" id="cd01562">
    <property type="entry name" value="Thr-dehyd"/>
    <property type="match status" value="1"/>
</dbReference>
<dbReference type="FunFam" id="3.40.50.1100:FF:000005">
    <property type="entry name" value="Threonine dehydratase catabolic"/>
    <property type="match status" value="1"/>
</dbReference>
<dbReference type="STRING" id="286727.SAMN02982917_0668"/>
<comment type="similarity">
    <text evidence="2">Belongs to the serine/threonine dehydratase family.</text>
</comment>
<feature type="domain" description="Tryptophan synthase beta chain-like PALP" evidence="5">
    <location>
        <begin position="27"/>
        <end position="313"/>
    </location>
</feature>
<reference evidence="6 7" key="1">
    <citation type="submission" date="2017-04" db="EMBL/GenBank/DDBJ databases">
        <authorList>
            <person name="Afonso C.L."/>
            <person name="Miller P.J."/>
            <person name="Scott M.A."/>
            <person name="Spackman E."/>
            <person name="Goraichik I."/>
            <person name="Dimitrov K.M."/>
            <person name="Suarez D.L."/>
            <person name="Swayne D.E."/>
        </authorList>
    </citation>
    <scope>NUCLEOTIDE SEQUENCE [LARGE SCALE GENOMIC DNA]</scope>
    <source>
        <strain evidence="6 7">A2P</strain>
    </source>
</reference>
<dbReference type="NCBIfam" id="TIGR02991">
    <property type="entry name" value="ectoine_eutB"/>
    <property type="match status" value="1"/>
</dbReference>
<dbReference type="GO" id="GO:0006565">
    <property type="term" value="P:L-serine catabolic process"/>
    <property type="evidence" value="ECO:0007669"/>
    <property type="project" value="TreeGrafter"/>
</dbReference>
<evidence type="ECO:0000259" key="5">
    <source>
        <dbReference type="Pfam" id="PF00291"/>
    </source>
</evidence>
<dbReference type="AlphaFoldDB" id="A0A1X7DME0"/>
<evidence type="ECO:0000313" key="6">
    <source>
        <dbReference type="EMBL" id="SMF17566.1"/>
    </source>
</evidence>
<dbReference type="InterPro" id="IPR000634">
    <property type="entry name" value="Ser/Thr_deHydtase_PyrdxlP-BS"/>
</dbReference>
<dbReference type="SUPFAM" id="SSF53686">
    <property type="entry name" value="Tryptophan synthase beta subunit-like PLP-dependent enzymes"/>
    <property type="match status" value="1"/>
</dbReference>
<dbReference type="GO" id="GO:0009097">
    <property type="term" value="P:isoleucine biosynthetic process"/>
    <property type="evidence" value="ECO:0007669"/>
    <property type="project" value="TreeGrafter"/>
</dbReference>
<dbReference type="GO" id="GO:0030170">
    <property type="term" value="F:pyridoxal phosphate binding"/>
    <property type="evidence" value="ECO:0007669"/>
    <property type="project" value="InterPro"/>
</dbReference>
<dbReference type="Proteomes" id="UP000192936">
    <property type="component" value="Unassembled WGS sequence"/>
</dbReference>
<accession>A0A1X7DME0</accession>
<dbReference type="PROSITE" id="PS00165">
    <property type="entry name" value="DEHYDRATASE_SER_THR"/>
    <property type="match status" value="1"/>
</dbReference>
<evidence type="ECO:0000256" key="2">
    <source>
        <dbReference type="ARBA" id="ARBA00010869"/>
    </source>
</evidence>
<name>A0A1X7DME0_9PROT</name>
<dbReference type="RefSeq" id="WP_244560475.1">
    <property type="nucleotide sequence ID" value="NZ_FXAK01000001.1"/>
</dbReference>
<keyword evidence="4" id="KW-0456">Lyase</keyword>
<dbReference type="EMBL" id="FXAK01000001">
    <property type="protein sequence ID" value="SMF17566.1"/>
    <property type="molecule type" value="Genomic_DNA"/>
</dbReference>
<dbReference type="PANTHER" id="PTHR48078:SF6">
    <property type="entry name" value="L-THREONINE DEHYDRATASE CATABOLIC TDCB"/>
    <property type="match status" value="1"/>
</dbReference>
<keyword evidence="3" id="KW-0663">Pyridoxal phosphate</keyword>
<dbReference type="NCBIfam" id="NF005680">
    <property type="entry name" value="PRK07476.1"/>
    <property type="match status" value="1"/>
</dbReference>
<dbReference type="Gene3D" id="3.40.50.1100">
    <property type="match status" value="2"/>
</dbReference>
<comment type="cofactor">
    <cofactor evidence="1">
        <name>pyridoxal 5'-phosphate</name>
        <dbReference type="ChEBI" id="CHEBI:597326"/>
    </cofactor>
</comment>
<evidence type="ECO:0000256" key="1">
    <source>
        <dbReference type="ARBA" id="ARBA00001933"/>
    </source>
</evidence>
<protein>
    <submittedName>
        <fullName evidence="6">Threonine dehydratase</fullName>
    </submittedName>
</protein>
<evidence type="ECO:0000313" key="7">
    <source>
        <dbReference type="Proteomes" id="UP000192936"/>
    </source>
</evidence>
<dbReference type="PANTHER" id="PTHR48078">
    <property type="entry name" value="THREONINE DEHYDRATASE, MITOCHONDRIAL-RELATED"/>
    <property type="match status" value="1"/>
</dbReference>
<dbReference type="GO" id="GO:0006567">
    <property type="term" value="P:L-threonine catabolic process"/>
    <property type="evidence" value="ECO:0007669"/>
    <property type="project" value="TreeGrafter"/>
</dbReference>
<dbReference type="InterPro" id="IPR014333">
    <property type="entry name" value="Ectoine_EutB"/>
</dbReference>
<dbReference type="GO" id="GO:0003941">
    <property type="term" value="F:L-serine ammonia-lyase activity"/>
    <property type="evidence" value="ECO:0007669"/>
    <property type="project" value="TreeGrafter"/>
</dbReference>
<dbReference type="InterPro" id="IPR050147">
    <property type="entry name" value="Ser/Thr_Dehydratase"/>
</dbReference>